<dbReference type="Proteomes" id="UP000185109">
    <property type="component" value="Chromosome"/>
</dbReference>
<gene>
    <name evidence="2" type="ORF">AM571_CH00568</name>
</gene>
<proteinExistence type="predicted"/>
<accession>A0A1L5NZY9</accession>
<sequence>MGSMPALSSEALRVHDPPDRPAAAGQPFVIRGRPSIEGAGDGRSADPLDEQMW</sequence>
<feature type="region of interest" description="Disordered" evidence="1">
    <location>
        <begin position="1"/>
        <end position="53"/>
    </location>
</feature>
<dbReference type="AlphaFoldDB" id="A0A1L5NZY9"/>
<organism evidence="2 3">
    <name type="scientific">Rhizobium etli 8C-3</name>
    <dbReference type="NCBI Taxonomy" id="538025"/>
    <lineage>
        <taxon>Bacteria</taxon>
        <taxon>Pseudomonadati</taxon>
        <taxon>Pseudomonadota</taxon>
        <taxon>Alphaproteobacteria</taxon>
        <taxon>Hyphomicrobiales</taxon>
        <taxon>Rhizobiaceae</taxon>
        <taxon>Rhizobium/Agrobacterium group</taxon>
        <taxon>Rhizobium</taxon>
    </lineage>
</organism>
<name>A0A1L5NZY9_RHIET</name>
<protein>
    <submittedName>
        <fullName evidence="2">Uncharacterized protein</fullName>
    </submittedName>
</protein>
<evidence type="ECO:0000313" key="3">
    <source>
        <dbReference type="Proteomes" id="UP000185109"/>
    </source>
</evidence>
<reference evidence="2 3" key="1">
    <citation type="submission" date="2016-09" db="EMBL/GenBank/DDBJ databases">
        <title>The complete genome sequences of Rhizobium gallicum, symbiovars gallicum and phaseoli, symbionts associated to common bean (Phaseolus vulgaris).</title>
        <authorList>
            <person name="Bustos P."/>
            <person name="Santamaria R.I."/>
            <person name="Perez-Carrascal O.M."/>
            <person name="Juarez S."/>
            <person name="Lozano L."/>
            <person name="Martinez-Flores I."/>
            <person name="Martinez-Romero E."/>
            <person name="Cevallos M."/>
            <person name="Romero D."/>
            <person name="Davila G."/>
            <person name="Gonzalez V."/>
        </authorList>
    </citation>
    <scope>NUCLEOTIDE SEQUENCE [LARGE SCALE GENOMIC DNA]</scope>
    <source>
        <strain evidence="2 3">8C-3</strain>
    </source>
</reference>
<evidence type="ECO:0000313" key="2">
    <source>
        <dbReference type="EMBL" id="APO73416.1"/>
    </source>
</evidence>
<evidence type="ECO:0000256" key="1">
    <source>
        <dbReference type="SAM" id="MobiDB-lite"/>
    </source>
</evidence>
<dbReference type="EMBL" id="CP017241">
    <property type="protein sequence ID" value="APO73416.1"/>
    <property type="molecule type" value="Genomic_DNA"/>
</dbReference>
<dbReference type="RefSeq" id="WP_155774405.1">
    <property type="nucleotide sequence ID" value="NZ_CP017241.1"/>
</dbReference>